<keyword evidence="4" id="KW-1185">Reference proteome</keyword>
<evidence type="ECO:0000256" key="1">
    <source>
        <dbReference type="SAM" id="MobiDB-lite"/>
    </source>
</evidence>
<name>A0AAD8EMX5_DIPPU</name>
<proteinExistence type="predicted"/>
<evidence type="ECO:0000313" key="4">
    <source>
        <dbReference type="Proteomes" id="UP001233999"/>
    </source>
</evidence>
<accession>A0AAD8EMX5</accession>
<dbReference type="EMBL" id="JASPKZ010002338">
    <property type="protein sequence ID" value="KAJ9595422.1"/>
    <property type="molecule type" value="Genomic_DNA"/>
</dbReference>
<protein>
    <recommendedName>
        <fullName evidence="5">Sodefrin-like factor</fullName>
    </recommendedName>
</protein>
<feature type="signal peptide" evidence="2">
    <location>
        <begin position="1"/>
        <end position="25"/>
    </location>
</feature>
<reference evidence="3" key="2">
    <citation type="submission" date="2023-05" db="EMBL/GenBank/DDBJ databases">
        <authorList>
            <person name="Fouks B."/>
        </authorList>
    </citation>
    <scope>NUCLEOTIDE SEQUENCE</scope>
    <source>
        <strain evidence="3">Stay&amp;Tobe</strain>
        <tissue evidence="3">Testes</tissue>
    </source>
</reference>
<evidence type="ECO:0000256" key="2">
    <source>
        <dbReference type="SAM" id="SignalP"/>
    </source>
</evidence>
<reference evidence="3" key="1">
    <citation type="journal article" date="2023" name="IScience">
        <title>Live-bearing cockroach genome reveals convergent evolutionary mechanisms linked to viviparity in insects and beyond.</title>
        <authorList>
            <person name="Fouks B."/>
            <person name="Harrison M.C."/>
            <person name="Mikhailova A.A."/>
            <person name="Marchal E."/>
            <person name="English S."/>
            <person name="Carruthers M."/>
            <person name="Jennings E.C."/>
            <person name="Chiamaka E.L."/>
            <person name="Frigard R.A."/>
            <person name="Pippel M."/>
            <person name="Attardo G.M."/>
            <person name="Benoit J.B."/>
            <person name="Bornberg-Bauer E."/>
            <person name="Tobe S.S."/>
        </authorList>
    </citation>
    <scope>NUCLEOTIDE SEQUENCE</scope>
    <source>
        <strain evidence="3">Stay&amp;Tobe</strain>
    </source>
</reference>
<evidence type="ECO:0008006" key="5">
    <source>
        <dbReference type="Google" id="ProtNLM"/>
    </source>
</evidence>
<feature type="compositionally biased region" description="Polar residues" evidence="1">
    <location>
        <begin position="283"/>
        <end position="292"/>
    </location>
</feature>
<sequence>MSSHRILQNCVKLLVFLYIIKGVQSIKCYKCELGEWNKTADCESPSLITNKEENCDKCTTIFRKEVVSTSDLIMARECYRKGEFEKSKYSNTKQYAVIHCGENLCNGEAFIVNDFEEVQSMKDVNDMTLMEEKPKSCYYCSSLSSKCDVVNEEETETSVHCQNKLCVTIYRKNEKAVLRDCYSHKKLKYTVDQGFKDATVFWCTEELCNKLKVGDLKCDKPSPVNRPFGKIGCVVLNDKRLFQETTVKPIITNRKGRKHVKPAIRNEPTTTTTSTTVNSTGTEKPTATTDTSKAQKKEYDDSILIHFILITLTKILM</sequence>
<feature type="chain" id="PRO_5041899075" description="Sodefrin-like factor" evidence="2">
    <location>
        <begin position="26"/>
        <end position="317"/>
    </location>
</feature>
<feature type="compositionally biased region" description="Low complexity" evidence="1">
    <location>
        <begin position="269"/>
        <end position="282"/>
    </location>
</feature>
<keyword evidence="2" id="KW-0732">Signal</keyword>
<dbReference type="AlphaFoldDB" id="A0AAD8EMX5"/>
<evidence type="ECO:0000313" key="3">
    <source>
        <dbReference type="EMBL" id="KAJ9595422.1"/>
    </source>
</evidence>
<gene>
    <name evidence="3" type="ORF">L9F63_013381</name>
</gene>
<organism evidence="3 4">
    <name type="scientific">Diploptera punctata</name>
    <name type="common">Pacific beetle cockroach</name>
    <dbReference type="NCBI Taxonomy" id="6984"/>
    <lineage>
        <taxon>Eukaryota</taxon>
        <taxon>Metazoa</taxon>
        <taxon>Ecdysozoa</taxon>
        <taxon>Arthropoda</taxon>
        <taxon>Hexapoda</taxon>
        <taxon>Insecta</taxon>
        <taxon>Pterygota</taxon>
        <taxon>Neoptera</taxon>
        <taxon>Polyneoptera</taxon>
        <taxon>Dictyoptera</taxon>
        <taxon>Blattodea</taxon>
        <taxon>Blaberoidea</taxon>
        <taxon>Blaberidae</taxon>
        <taxon>Diplopterinae</taxon>
        <taxon>Diploptera</taxon>
    </lineage>
</organism>
<comment type="caution">
    <text evidence="3">The sequence shown here is derived from an EMBL/GenBank/DDBJ whole genome shotgun (WGS) entry which is preliminary data.</text>
</comment>
<feature type="region of interest" description="Disordered" evidence="1">
    <location>
        <begin position="255"/>
        <end position="293"/>
    </location>
</feature>
<dbReference type="Proteomes" id="UP001233999">
    <property type="component" value="Unassembled WGS sequence"/>
</dbReference>